<keyword evidence="2" id="KW-0946">Virion</keyword>
<name>A0ABN4APD3_EMTOG</name>
<dbReference type="Pfam" id="PF08757">
    <property type="entry name" value="CotH"/>
    <property type="match status" value="1"/>
</dbReference>
<dbReference type="PANTHER" id="PTHR40050:SF1">
    <property type="entry name" value="INNER SPORE COAT PROTEIN H"/>
    <property type="match status" value="1"/>
</dbReference>
<evidence type="ECO:0000313" key="2">
    <source>
        <dbReference type="EMBL" id="AFK04223.1"/>
    </source>
</evidence>
<evidence type="ECO:0000313" key="3">
    <source>
        <dbReference type="Proteomes" id="UP000002875"/>
    </source>
</evidence>
<keyword evidence="3" id="KW-1185">Reference proteome</keyword>
<feature type="signal peptide" evidence="1">
    <location>
        <begin position="1"/>
        <end position="23"/>
    </location>
</feature>
<organism evidence="2 3">
    <name type="scientific">Emticicia oligotrophica (strain DSM 17448 / CIP 109782 / MTCC 6937 / GPTSA100-15)</name>
    <dbReference type="NCBI Taxonomy" id="929562"/>
    <lineage>
        <taxon>Bacteria</taxon>
        <taxon>Pseudomonadati</taxon>
        <taxon>Bacteroidota</taxon>
        <taxon>Cytophagia</taxon>
        <taxon>Cytophagales</taxon>
        <taxon>Leadbetterellaceae</taxon>
        <taxon>Emticicia</taxon>
    </lineage>
</organism>
<dbReference type="EMBL" id="CP002961">
    <property type="protein sequence ID" value="AFK04223.1"/>
    <property type="molecule type" value="Genomic_DNA"/>
</dbReference>
<dbReference type="Proteomes" id="UP000002875">
    <property type="component" value="Chromosome"/>
</dbReference>
<proteinExistence type="predicted"/>
<gene>
    <name evidence="2" type="ordered locus">Emtol_3090</name>
</gene>
<sequence>MKLTFFLPLLLLWGLLNCNNSHQNDNFVIRTPRSPQTPYFIIQSDKEIVDDPKRTANLKIVLGDSVIFQSPIGIELRGASSQLFYDKKSYGFELRNEKNDSKAASILNLSKNSAWILHGPYGDKTLLRNAVAYKLSNDIGRYASRTEFVEVEINGKFMGFYVLMEKLKQDNDRIKLSKLSKNDTSANKITGGYIIKIDKTAGNNPEESNYTEENSFASQFDFKGKITTQQTPHFLYEYPKPKNINSIQKTYIQNYIHSFEKALASDNFKDEQKGYRSYIDVDSFVDYFILTELFQNHDGYRLSTYLQKDRDKKLQMGPIWDIDIAFGSDNGFCDGMNRHAWVYQYNQYCSEDTWLVPFWWKRLITDEYFKQKLVSRWQTLRTQELSDNQLYKVVSTYNESITNRNMVARNFERWNILNHRITPNSTKGSHEKEISRMKQWLKEHAHWIDEKIGTL</sequence>
<reference evidence="2 3" key="1">
    <citation type="submission" date="2011-07" db="EMBL/GenBank/DDBJ databases">
        <title>The complete genome of chromosome of Emticicia oligotrophica DSM 17448.</title>
        <authorList>
            <consortium name="US DOE Joint Genome Institute (JGI-PGF)"/>
            <person name="Lucas S."/>
            <person name="Han J."/>
            <person name="Lapidus A."/>
            <person name="Bruce D."/>
            <person name="Goodwin L."/>
            <person name="Pitluck S."/>
            <person name="Peters L."/>
            <person name="Kyrpides N."/>
            <person name="Mavromatis K."/>
            <person name="Ivanova N."/>
            <person name="Ovchinnikova G."/>
            <person name="Teshima H."/>
            <person name="Detter J.C."/>
            <person name="Tapia R."/>
            <person name="Han C."/>
            <person name="Land M."/>
            <person name="Hauser L."/>
            <person name="Markowitz V."/>
            <person name="Cheng J.-F."/>
            <person name="Hugenholtz P."/>
            <person name="Woyke T."/>
            <person name="Wu D."/>
            <person name="Tindall B."/>
            <person name="Pomrenke H."/>
            <person name="Brambilla E."/>
            <person name="Klenk H.-P."/>
            <person name="Eisen J.A."/>
        </authorList>
    </citation>
    <scope>NUCLEOTIDE SEQUENCE [LARGE SCALE GENOMIC DNA]</scope>
    <source>
        <strain evidence="2 3">DSM 17448</strain>
    </source>
</reference>
<feature type="chain" id="PRO_5047205287" evidence="1">
    <location>
        <begin position="24"/>
        <end position="455"/>
    </location>
</feature>
<dbReference type="InterPro" id="IPR014867">
    <property type="entry name" value="Spore_coat_CotH_CotH2/3/7"/>
</dbReference>
<keyword evidence="2" id="KW-0167">Capsid protein</keyword>
<dbReference type="RefSeq" id="WP_015029917.1">
    <property type="nucleotide sequence ID" value="NC_018748.1"/>
</dbReference>
<dbReference type="PANTHER" id="PTHR40050">
    <property type="entry name" value="INNER SPORE COAT PROTEIN H"/>
    <property type="match status" value="1"/>
</dbReference>
<keyword evidence="1" id="KW-0732">Signal</keyword>
<protein>
    <submittedName>
        <fullName evidence="2">Spore coat protein CotH</fullName>
    </submittedName>
</protein>
<accession>A0ABN4APD3</accession>
<evidence type="ECO:0000256" key="1">
    <source>
        <dbReference type="SAM" id="SignalP"/>
    </source>
</evidence>